<accession>A0ABY5SB99</accession>
<keyword evidence="3" id="KW-1185">Reference proteome</keyword>
<evidence type="ECO:0000256" key="1">
    <source>
        <dbReference type="SAM" id="Phobius"/>
    </source>
</evidence>
<sequence>MSQFARVKINGFDFDSTAPVQGMVYDERKEEAKREMMHSAIRTFIAIDVVLIGWWLCFWWYDGGFHLAYVLFNKLAPGFLNMVMTGQL</sequence>
<keyword evidence="1" id="KW-0812">Transmembrane</keyword>
<gene>
    <name evidence="2" type="ORF">L1F29_05140</name>
</gene>
<feature type="transmembrane region" description="Helical" evidence="1">
    <location>
        <begin position="43"/>
        <end position="61"/>
    </location>
</feature>
<protein>
    <recommendedName>
        <fullName evidence="4">DUF2628 domain-containing protein</fullName>
    </recommendedName>
</protein>
<dbReference type="Proteomes" id="UP001057877">
    <property type="component" value="Chromosome"/>
</dbReference>
<dbReference type="EMBL" id="CP091430">
    <property type="protein sequence ID" value="UVI31231.1"/>
    <property type="molecule type" value="Genomic_DNA"/>
</dbReference>
<evidence type="ECO:0008006" key="4">
    <source>
        <dbReference type="Google" id="ProtNLM"/>
    </source>
</evidence>
<reference evidence="2" key="1">
    <citation type="submission" date="2022-01" db="EMBL/GenBank/DDBJ databases">
        <title>Paenibacillus spongiae sp. nov., isolated from marine sponge.</title>
        <authorList>
            <person name="Li Z."/>
            <person name="Zhang M."/>
        </authorList>
    </citation>
    <scope>NUCLEOTIDE SEQUENCE</scope>
    <source>
        <strain evidence="2">PHS-Z3</strain>
    </source>
</reference>
<evidence type="ECO:0000313" key="2">
    <source>
        <dbReference type="EMBL" id="UVI31231.1"/>
    </source>
</evidence>
<name>A0ABY5SB99_9BACL</name>
<keyword evidence="1" id="KW-0472">Membrane</keyword>
<evidence type="ECO:0000313" key="3">
    <source>
        <dbReference type="Proteomes" id="UP001057877"/>
    </source>
</evidence>
<dbReference type="RefSeq" id="WP_258387295.1">
    <property type="nucleotide sequence ID" value="NZ_CP091430.1"/>
</dbReference>
<organism evidence="2 3">
    <name type="scientific">Paenibacillus spongiae</name>
    <dbReference type="NCBI Taxonomy" id="2909671"/>
    <lineage>
        <taxon>Bacteria</taxon>
        <taxon>Bacillati</taxon>
        <taxon>Bacillota</taxon>
        <taxon>Bacilli</taxon>
        <taxon>Bacillales</taxon>
        <taxon>Paenibacillaceae</taxon>
        <taxon>Paenibacillus</taxon>
    </lineage>
</organism>
<proteinExistence type="predicted"/>
<keyword evidence="1" id="KW-1133">Transmembrane helix</keyword>